<reference evidence="1" key="1">
    <citation type="journal article" date="2023" name="IScience">
        <title>Live-bearing cockroach genome reveals convergent evolutionary mechanisms linked to viviparity in insects and beyond.</title>
        <authorList>
            <person name="Fouks B."/>
            <person name="Harrison M.C."/>
            <person name="Mikhailova A.A."/>
            <person name="Marchal E."/>
            <person name="English S."/>
            <person name="Carruthers M."/>
            <person name="Jennings E.C."/>
            <person name="Chiamaka E.L."/>
            <person name="Frigard R.A."/>
            <person name="Pippel M."/>
            <person name="Attardo G.M."/>
            <person name="Benoit J.B."/>
            <person name="Bornberg-Bauer E."/>
            <person name="Tobe S.S."/>
        </authorList>
    </citation>
    <scope>NUCLEOTIDE SEQUENCE</scope>
    <source>
        <strain evidence="1">Stay&amp;Tobe</strain>
    </source>
</reference>
<evidence type="ECO:0000313" key="2">
    <source>
        <dbReference type="Proteomes" id="UP001233999"/>
    </source>
</evidence>
<protein>
    <submittedName>
        <fullName evidence="1">Uncharacterized protein</fullName>
    </submittedName>
</protein>
<feature type="non-terminal residue" evidence="1">
    <location>
        <position position="1"/>
    </location>
</feature>
<sequence>RGSYTIKHFISLHVSCVSLSLMTRTSSMASHLLLSIWRYGYYVLSVWRYSLFYFLYPTHNPQPGRSEPCLDPLYSIEPSLAG</sequence>
<comment type="caution">
    <text evidence="1">The sequence shown here is derived from an EMBL/GenBank/DDBJ whole genome shotgun (WGS) entry which is preliminary data.</text>
</comment>
<evidence type="ECO:0000313" key="1">
    <source>
        <dbReference type="EMBL" id="KAJ9585189.1"/>
    </source>
</evidence>
<keyword evidence="2" id="KW-1185">Reference proteome</keyword>
<organism evidence="1 2">
    <name type="scientific">Diploptera punctata</name>
    <name type="common">Pacific beetle cockroach</name>
    <dbReference type="NCBI Taxonomy" id="6984"/>
    <lineage>
        <taxon>Eukaryota</taxon>
        <taxon>Metazoa</taxon>
        <taxon>Ecdysozoa</taxon>
        <taxon>Arthropoda</taxon>
        <taxon>Hexapoda</taxon>
        <taxon>Insecta</taxon>
        <taxon>Pterygota</taxon>
        <taxon>Neoptera</taxon>
        <taxon>Polyneoptera</taxon>
        <taxon>Dictyoptera</taxon>
        <taxon>Blattodea</taxon>
        <taxon>Blaberoidea</taxon>
        <taxon>Blaberidae</taxon>
        <taxon>Diplopterinae</taxon>
        <taxon>Diploptera</taxon>
    </lineage>
</organism>
<gene>
    <name evidence="1" type="ORF">L9F63_003015</name>
</gene>
<reference evidence="1" key="2">
    <citation type="submission" date="2023-05" db="EMBL/GenBank/DDBJ databases">
        <authorList>
            <person name="Fouks B."/>
        </authorList>
    </citation>
    <scope>NUCLEOTIDE SEQUENCE</scope>
    <source>
        <strain evidence="1">Stay&amp;Tobe</strain>
        <tissue evidence="1">Testes</tissue>
    </source>
</reference>
<name>A0AAD7ZQQ9_DIPPU</name>
<accession>A0AAD7ZQQ9</accession>
<dbReference type="AlphaFoldDB" id="A0AAD7ZQQ9"/>
<dbReference type="EMBL" id="JASPKZ010007293">
    <property type="protein sequence ID" value="KAJ9585189.1"/>
    <property type="molecule type" value="Genomic_DNA"/>
</dbReference>
<dbReference type="Proteomes" id="UP001233999">
    <property type="component" value="Unassembled WGS sequence"/>
</dbReference>
<proteinExistence type="predicted"/>
<feature type="non-terminal residue" evidence="1">
    <location>
        <position position="82"/>
    </location>
</feature>